<evidence type="ECO:0000313" key="2">
    <source>
        <dbReference type="EMBL" id="SUX46354.1"/>
    </source>
</evidence>
<reference evidence="2 3" key="1">
    <citation type="submission" date="2018-06" db="EMBL/GenBank/DDBJ databases">
        <authorList>
            <consortium name="Pathogen Informatics"/>
            <person name="Doyle S."/>
        </authorList>
    </citation>
    <scope>NUCLEOTIDE SEQUENCE [LARGE SCALE GENOMIC DNA]</scope>
    <source>
        <strain evidence="2 3">NCTC13532</strain>
    </source>
</reference>
<gene>
    <name evidence="2" type="ORF">NCTC13532_01887</name>
</gene>
<name>A0A381FIL2_9FLAO</name>
<organism evidence="2 3">
    <name type="scientific">Chryseobacterium indoltheticum</name>
    <dbReference type="NCBI Taxonomy" id="254"/>
    <lineage>
        <taxon>Bacteria</taxon>
        <taxon>Pseudomonadati</taxon>
        <taxon>Bacteroidota</taxon>
        <taxon>Flavobacteriia</taxon>
        <taxon>Flavobacteriales</taxon>
        <taxon>Weeksellaceae</taxon>
        <taxon>Chryseobacterium group</taxon>
        <taxon>Chryseobacterium</taxon>
    </lineage>
</organism>
<evidence type="ECO:0000313" key="3">
    <source>
        <dbReference type="Proteomes" id="UP000254282"/>
    </source>
</evidence>
<feature type="transmembrane region" description="Helical" evidence="1">
    <location>
        <begin position="7"/>
        <end position="24"/>
    </location>
</feature>
<protein>
    <submittedName>
        <fullName evidence="2">Uncharacterized protein</fullName>
    </submittedName>
</protein>
<dbReference type="AlphaFoldDB" id="A0A381FIL2"/>
<keyword evidence="1" id="KW-0812">Transmembrane</keyword>
<dbReference type="Proteomes" id="UP000254282">
    <property type="component" value="Unassembled WGS sequence"/>
</dbReference>
<sequence length="115" mass="13816">MKTVDLKNMLIIFISFIGVLYFAYTWVSKSYNDIPNYDFLNNNFGQFAFTVFLTLFIYRFLKILDKENFFLVFITILLLSTIVILLLKNIFLWPAMVVFIISIPLFFCKKYLKYR</sequence>
<feature type="transmembrane region" description="Helical" evidence="1">
    <location>
        <begin position="44"/>
        <end position="61"/>
    </location>
</feature>
<dbReference type="EMBL" id="UFVR01000004">
    <property type="protein sequence ID" value="SUX46354.1"/>
    <property type="molecule type" value="Genomic_DNA"/>
</dbReference>
<feature type="transmembrane region" description="Helical" evidence="1">
    <location>
        <begin position="68"/>
        <end position="87"/>
    </location>
</feature>
<accession>A0A381FIL2</accession>
<keyword evidence="1" id="KW-1133">Transmembrane helix</keyword>
<feature type="transmembrane region" description="Helical" evidence="1">
    <location>
        <begin position="93"/>
        <end position="112"/>
    </location>
</feature>
<keyword evidence="1" id="KW-0472">Membrane</keyword>
<proteinExistence type="predicted"/>
<evidence type="ECO:0000256" key="1">
    <source>
        <dbReference type="SAM" id="Phobius"/>
    </source>
</evidence>